<dbReference type="EMBL" id="PEZP01000004">
    <property type="protein sequence ID" value="PIT98498.1"/>
    <property type="molecule type" value="Genomic_DNA"/>
</dbReference>
<protein>
    <recommendedName>
        <fullName evidence="4">ABC transporter permease</fullName>
    </recommendedName>
</protein>
<proteinExistence type="predicted"/>
<dbReference type="PANTHER" id="PTHR36833:SF1">
    <property type="entry name" value="INTEGRAL MEMBRANE TRANSPORT PROTEIN"/>
    <property type="match status" value="1"/>
</dbReference>
<evidence type="ECO:0000313" key="3">
    <source>
        <dbReference type="Proteomes" id="UP000230731"/>
    </source>
</evidence>
<feature type="transmembrane region" description="Helical" evidence="1">
    <location>
        <begin position="40"/>
        <end position="57"/>
    </location>
</feature>
<evidence type="ECO:0000313" key="2">
    <source>
        <dbReference type="EMBL" id="PIT98498.1"/>
    </source>
</evidence>
<feature type="transmembrane region" description="Helical" evidence="1">
    <location>
        <begin position="153"/>
        <end position="180"/>
    </location>
</feature>
<dbReference type="InterPro" id="IPR010390">
    <property type="entry name" value="ABC-2_transporter-like"/>
</dbReference>
<organism evidence="2 3">
    <name type="scientific">Candidatus Andersenbacteria bacterium CG10_big_fil_rev_8_21_14_0_10_54_11</name>
    <dbReference type="NCBI Taxonomy" id="1974485"/>
    <lineage>
        <taxon>Bacteria</taxon>
        <taxon>Candidatus Anderseniibacteriota</taxon>
    </lineage>
</organism>
<reference evidence="3" key="1">
    <citation type="submission" date="2017-09" db="EMBL/GenBank/DDBJ databases">
        <title>Depth-based differentiation of microbial function through sediment-hosted aquifers and enrichment of novel symbionts in the deep terrestrial subsurface.</title>
        <authorList>
            <person name="Probst A.J."/>
            <person name="Ladd B."/>
            <person name="Jarett J.K."/>
            <person name="Geller-Mcgrath D.E."/>
            <person name="Sieber C.M.K."/>
            <person name="Emerson J.B."/>
            <person name="Anantharaman K."/>
            <person name="Thomas B.C."/>
            <person name="Malmstrom R."/>
            <person name="Stieglmeier M."/>
            <person name="Klingl A."/>
            <person name="Woyke T."/>
            <person name="Ryan C.M."/>
            <person name="Banfield J.F."/>
        </authorList>
    </citation>
    <scope>NUCLEOTIDE SEQUENCE [LARGE SCALE GENOMIC DNA]</scope>
</reference>
<dbReference type="Proteomes" id="UP000230731">
    <property type="component" value="Unassembled WGS sequence"/>
</dbReference>
<feature type="transmembrane region" description="Helical" evidence="1">
    <location>
        <begin position="212"/>
        <end position="229"/>
    </location>
</feature>
<keyword evidence="1" id="KW-0472">Membrane</keyword>
<accession>A0A2M6X0G3</accession>
<feature type="transmembrane region" description="Helical" evidence="1">
    <location>
        <begin position="69"/>
        <end position="92"/>
    </location>
</feature>
<sequence>MSSPDSSAARLWRMWRASTRASIIREMEFRANFIAGLTRQLLWLLVFIFMVDVIFGTTEQLAGWHQSEVLVLIGISRIVEGLMGVLFVQNIMELPNLVRDGKFDFHLLKPVPAQLYTAFRRTNIDNFGNVIAGVLLTGYALIAGTITPGLPAILLALLVIAAGITIYYSLLIITATLVFYIDRLEFLWGFNILLSEPLTVPFDIFPRLPRVTLTYLIPIAFVVFVPAQALTGRLVWWHTPLALGLAALFLLIANAVWRTGIRKYSSASS</sequence>
<name>A0A2M6X0G3_9BACT</name>
<gene>
    <name evidence="2" type="ORF">COT71_00420</name>
</gene>
<keyword evidence="1" id="KW-0812">Transmembrane</keyword>
<dbReference type="PANTHER" id="PTHR36833">
    <property type="entry name" value="SLR0610 PROTEIN-RELATED"/>
    <property type="match status" value="1"/>
</dbReference>
<evidence type="ECO:0008006" key="4">
    <source>
        <dbReference type="Google" id="ProtNLM"/>
    </source>
</evidence>
<evidence type="ECO:0000256" key="1">
    <source>
        <dbReference type="SAM" id="Phobius"/>
    </source>
</evidence>
<keyword evidence="1" id="KW-1133">Transmembrane helix</keyword>
<feature type="transmembrane region" description="Helical" evidence="1">
    <location>
        <begin position="127"/>
        <end position="146"/>
    </location>
</feature>
<feature type="transmembrane region" description="Helical" evidence="1">
    <location>
        <begin position="235"/>
        <end position="257"/>
    </location>
</feature>
<comment type="caution">
    <text evidence="2">The sequence shown here is derived from an EMBL/GenBank/DDBJ whole genome shotgun (WGS) entry which is preliminary data.</text>
</comment>
<dbReference type="AlphaFoldDB" id="A0A2M6X0G3"/>
<dbReference type="Pfam" id="PF06182">
    <property type="entry name" value="ABC2_membrane_6"/>
    <property type="match status" value="1"/>
</dbReference>